<dbReference type="InterPro" id="IPR004682">
    <property type="entry name" value="TRAP_DctP"/>
</dbReference>
<name>A0ABW5AYN5_9FLAO</name>
<dbReference type="PANTHER" id="PTHR33376:SF2">
    <property type="entry name" value="DICARBOXYLATE-BINDING PERIPLASMIC PROTEIN"/>
    <property type="match status" value="1"/>
</dbReference>
<dbReference type="NCBIfam" id="NF037995">
    <property type="entry name" value="TRAP_S1"/>
    <property type="match status" value="1"/>
</dbReference>
<proteinExistence type="predicted"/>
<dbReference type="Gene3D" id="3.40.190.170">
    <property type="entry name" value="Bacterial extracellular solute-binding protein, family 7"/>
    <property type="match status" value="1"/>
</dbReference>
<dbReference type="Proteomes" id="UP001597344">
    <property type="component" value="Unassembled WGS sequence"/>
</dbReference>
<organism evidence="2 3">
    <name type="scientific">Aquimarina celericrescens</name>
    <dbReference type="NCBI Taxonomy" id="1964542"/>
    <lineage>
        <taxon>Bacteria</taxon>
        <taxon>Pseudomonadati</taxon>
        <taxon>Bacteroidota</taxon>
        <taxon>Flavobacteriia</taxon>
        <taxon>Flavobacteriales</taxon>
        <taxon>Flavobacteriaceae</taxon>
        <taxon>Aquimarina</taxon>
    </lineage>
</organism>
<accession>A0ABW5AYN5</accession>
<dbReference type="Pfam" id="PF03480">
    <property type="entry name" value="DctP"/>
    <property type="match status" value="1"/>
</dbReference>
<comment type="caution">
    <text evidence="2">The sequence shown here is derived from an EMBL/GenBank/DDBJ whole genome shotgun (WGS) entry which is preliminary data.</text>
</comment>
<dbReference type="PROSITE" id="PS51257">
    <property type="entry name" value="PROKAR_LIPOPROTEIN"/>
    <property type="match status" value="1"/>
</dbReference>
<evidence type="ECO:0000313" key="3">
    <source>
        <dbReference type="Proteomes" id="UP001597344"/>
    </source>
</evidence>
<dbReference type="EMBL" id="JBHUHY010000013">
    <property type="protein sequence ID" value="MFD2187572.1"/>
    <property type="molecule type" value="Genomic_DNA"/>
</dbReference>
<reference evidence="3" key="1">
    <citation type="journal article" date="2019" name="Int. J. Syst. Evol. Microbiol.">
        <title>The Global Catalogue of Microorganisms (GCM) 10K type strain sequencing project: providing services to taxonomists for standard genome sequencing and annotation.</title>
        <authorList>
            <consortium name="The Broad Institute Genomics Platform"/>
            <consortium name="The Broad Institute Genome Sequencing Center for Infectious Disease"/>
            <person name="Wu L."/>
            <person name="Ma J."/>
        </authorList>
    </citation>
    <scope>NUCLEOTIDE SEQUENCE [LARGE SCALE GENOMIC DNA]</scope>
    <source>
        <strain evidence="3">DT92</strain>
    </source>
</reference>
<sequence length="324" mass="36875">MYLKLVISVLGVLLLFSCKKENDIKTLRLAHGLDTKHPVHKAMVHLGERLEDKSQGKLKVEIYPSGQLGGERECLELLQIGSLDITKVSAAVLENFVSEYKIFSIPYIFRDKSHSHLVYDSEVGEKFLLKGEPFRLRGLSFYDAGSRSFYTKKKMINSPEDLKGLKIRVQKSNMAVSMVQQLGGSPTPISWGELYTALQQGVVDGAENNLPSFYSSKHYEVCKFYSFDEHTAVPDILLIGTESWGRLSEQEQKWLQEAANESAVFQRRVWEESEKISLNAIKESGVEVSYPDKKPFIIKTKKIKTMFSNNEEIMRLIKEIKAIQ</sequence>
<protein>
    <submittedName>
        <fullName evidence="2">TRAP transporter substrate-binding protein</fullName>
    </submittedName>
</protein>
<dbReference type="NCBIfam" id="TIGR00787">
    <property type="entry name" value="dctP"/>
    <property type="match status" value="1"/>
</dbReference>
<dbReference type="RefSeq" id="WP_378320574.1">
    <property type="nucleotide sequence ID" value="NZ_JBHUHY010000013.1"/>
</dbReference>
<keyword evidence="3" id="KW-1185">Reference proteome</keyword>
<evidence type="ECO:0000256" key="1">
    <source>
        <dbReference type="ARBA" id="ARBA00022729"/>
    </source>
</evidence>
<dbReference type="PANTHER" id="PTHR33376">
    <property type="match status" value="1"/>
</dbReference>
<dbReference type="PIRSF" id="PIRSF006470">
    <property type="entry name" value="DctB"/>
    <property type="match status" value="1"/>
</dbReference>
<evidence type="ECO:0000313" key="2">
    <source>
        <dbReference type="EMBL" id="MFD2187572.1"/>
    </source>
</evidence>
<gene>
    <name evidence="2" type="ORF">ACFSJT_12295</name>
</gene>
<dbReference type="CDD" id="cd13671">
    <property type="entry name" value="PBP2_TRAP_SBP_like_3"/>
    <property type="match status" value="1"/>
</dbReference>
<keyword evidence="1" id="KW-0732">Signal</keyword>
<dbReference type="InterPro" id="IPR018389">
    <property type="entry name" value="DctP_fam"/>
</dbReference>
<dbReference type="InterPro" id="IPR038404">
    <property type="entry name" value="TRAP_DctP_sf"/>
</dbReference>